<name>A0A8S4SIJ3_9NEOP</name>
<gene>
    <name evidence="1" type="primary">jg13200</name>
    <name evidence="1" type="ORF">PAEG_LOCUS25069</name>
</gene>
<evidence type="ECO:0000313" key="2">
    <source>
        <dbReference type="Proteomes" id="UP000838756"/>
    </source>
</evidence>
<dbReference type="Proteomes" id="UP000838756">
    <property type="component" value="Unassembled WGS sequence"/>
</dbReference>
<protein>
    <submittedName>
        <fullName evidence="1">Jg13200 protein</fullName>
    </submittedName>
</protein>
<proteinExistence type="predicted"/>
<accession>A0A8S4SIJ3</accession>
<reference evidence="1" key="1">
    <citation type="submission" date="2022-03" db="EMBL/GenBank/DDBJ databases">
        <authorList>
            <person name="Lindestad O."/>
        </authorList>
    </citation>
    <scope>NUCLEOTIDE SEQUENCE</scope>
</reference>
<evidence type="ECO:0000313" key="1">
    <source>
        <dbReference type="EMBL" id="CAH2265742.1"/>
    </source>
</evidence>
<comment type="caution">
    <text evidence="1">The sequence shown here is derived from an EMBL/GenBank/DDBJ whole genome shotgun (WGS) entry which is preliminary data.</text>
</comment>
<dbReference type="OrthoDB" id="7466345at2759"/>
<dbReference type="EMBL" id="CAKXAJ010026291">
    <property type="protein sequence ID" value="CAH2265742.1"/>
    <property type="molecule type" value="Genomic_DNA"/>
</dbReference>
<dbReference type="AlphaFoldDB" id="A0A8S4SIJ3"/>
<keyword evidence="2" id="KW-1185">Reference proteome</keyword>
<organism evidence="1 2">
    <name type="scientific">Pararge aegeria aegeria</name>
    <dbReference type="NCBI Taxonomy" id="348720"/>
    <lineage>
        <taxon>Eukaryota</taxon>
        <taxon>Metazoa</taxon>
        <taxon>Ecdysozoa</taxon>
        <taxon>Arthropoda</taxon>
        <taxon>Hexapoda</taxon>
        <taxon>Insecta</taxon>
        <taxon>Pterygota</taxon>
        <taxon>Neoptera</taxon>
        <taxon>Endopterygota</taxon>
        <taxon>Lepidoptera</taxon>
        <taxon>Glossata</taxon>
        <taxon>Ditrysia</taxon>
        <taxon>Papilionoidea</taxon>
        <taxon>Nymphalidae</taxon>
        <taxon>Satyrinae</taxon>
        <taxon>Satyrini</taxon>
        <taxon>Parargina</taxon>
        <taxon>Pararge</taxon>
    </lineage>
</organism>
<sequence>MDVGSKVLEWQRALLSAALVDPQRGRQTLSAWQVAARPKRHQTVEFGTPHKKPMSSRERLSVDMMRMRITSRRLFS</sequence>